<gene>
    <name evidence="2" type="ORF">PHMEG_00028461</name>
</gene>
<dbReference type="AlphaFoldDB" id="A0A225V4W0"/>
<evidence type="ECO:0000313" key="3">
    <source>
        <dbReference type="Proteomes" id="UP000198211"/>
    </source>
</evidence>
<dbReference type="OrthoDB" id="129434at2759"/>
<protein>
    <submittedName>
        <fullName evidence="2">Uncharacterized protein</fullName>
    </submittedName>
</protein>
<accession>A0A225V4W0</accession>
<comment type="caution">
    <text evidence="2">The sequence shown here is derived from an EMBL/GenBank/DDBJ whole genome shotgun (WGS) entry which is preliminary data.</text>
</comment>
<reference evidence="3" key="1">
    <citation type="submission" date="2017-03" db="EMBL/GenBank/DDBJ databases">
        <title>Phytopthora megakarya and P. palmivora, two closely related causual agents of cacao black pod achieved similar genome size and gene model numbers by different mechanisms.</title>
        <authorList>
            <person name="Ali S."/>
            <person name="Shao J."/>
            <person name="Larry D.J."/>
            <person name="Kronmiller B."/>
            <person name="Shen D."/>
            <person name="Strem M.D."/>
            <person name="Melnick R.L."/>
            <person name="Guiltinan M.J."/>
            <person name="Tyler B.M."/>
            <person name="Meinhardt L.W."/>
            <person name="Bailey B.A."/>
        </authorList>
    </citation>
    <scope>NUCLEOTIDE SEQUENCE [LARGE SCALE GENOMIC DNA]</scope>
    <source>
        <strain evidence="3">zdho120</strain>
    </source>
</reference>
<feature type="chain" id="PRO_5013234327" evidence="1">
    <location>
        <begin position="29"/>
        <end position="176"/>
    </location>
</feature>
<feature type="signal peptide" evidence="1">
    <location>
        <begin position="1"/>
        <end position="28"/>
    </location>
</feature>
<dbReference type="EMBL" id="NBNE01007677">
    <property type="protein sequence ID" value="OWZ00363.1"/>
    <property type="molecule type" value="Genomic_DNA"/>
</dbReference>
<evidence type="ECO:0000256" key="1">
    <source>
        <dbReference type="SAM" id="SignalP"/>
    </source>
</evidence>
<organism evidence="2 3">
    <name type="scientific">Phytophthora megakarya</name>
    <dbReference type="NCBI Taxonomy" id="4795"/>
    <lineage>
        <taxon>Eukaryota</taxon>
        <taxon>Sar</taxon>
        <taxon>Stramenopiles</taxon>
        <taxon>Oomycota</taxon>
        <taxon>Peronosporomycetes</taxon>
        <taxon>Peronosporales</taxon>
        <taxon>Peronosporaceae</taxon>
        <taxon>Phytophthora</taxon>
    </lineage>
</organism>
<keyword evidence="3" id="KW-1185">Reference proteome</keyword>
<proteinExistence type="predicted"/>
<keyword evidence="1" id="KW-0732">Signal</keyword>
<evidence type="ECO:0000313" key="2">
    <source>
        <dbReference type="EMBL" id="OWZ00363.1"/>
    </source>
</evidence>
<name>A0A225V4W0_9STRA</name>
<dbReference type="Proteomes" id="UP000198211">
    <property type="component" value="Unassembled WGS sequence"/>
</dbReference>
<sequence>MVPQHRLPRLHRVTIPQLLLLHLPSLRAVVQVVVLRGGSPIQLNPPLFPAEASVPLYSDVKVFTAAEINPWDPLVVGPVPILVMIQATLTKRMPIPTNFLFPHRIPPVRAPQPVVGYCSGLITGANTPLWRIAVAYAALEEDHMIAYWESTHYLEITAAMAKADADLFTYHADRRL</sequence>